<protein>
    <submittedName>
        <fullName evidence="2">Uncharacterized protein</fullName>
    </submittedName>
</protein>
<proteinExistence type="predicted"/>
<dbReference type="Proteomes" id="UP000075714">
    <property type="component" value="Unassembled WGS sequence"/>
</dbReference>
<evidence type="ECO:0000313" key="2">
    <source>
        <dbReference type="EMBL" id="KXZ44031.1"/>
    </source>
</evidence>
<evidence type="ECO:0000256" key="1">
    <source>
        <dbReference type="SAM" id="MobiDB-lite"/>
    </source>
</evidence>
<accession>A0A150G2K9</accession>
<organism evidence="2 3">
    <name type="scientific">Gonium pectorale</name>
    <name type="common">Green alga</name>
    <dbReference type="NCBI Taxonomy" id="33097"/>
    <lineage>
        <taxon>Eukaryota</taxon>
        <taxon>Viridiplantae</taxon>
        <taxon>Chlorophyta</taxon>
        <taxon>core chlorophytes</taxon>
        <taxon>Chlorophyceae</taxon>
        <taxon>CS clade</taxon>
        <taxon>Chlamydomonadales</taxon>
        <taxon>Volvocaceae</taxon>
        <taxon>Gonium</taxon>
    </lineage>
</organism>
<dbReference type="EMBL" id="LSYV01000076">
    <property type="protein sequence ID" value="KXZ44031.1"/>
    <property type="molecule type" value="Genomic_DNA"/>
</dbReference>
<comment type="caution">
    <text evidence="2">The sequence shown here is derived from an EMBL/GenBank/DDBJ whole genome shotgun (WGS) entry which is preliminary data.</text>
</comment>
<sequence length="204" mass="20901">MALAARCKAPAAVSAVRSRRSVRVSAHKGAFEQAQVAAAAVAAAALIASPANAGVVLQQPELKKVFQDDAPAPAPVKREFKGLTPPSLPSPKPAAEKAAVAKPAAAEKVPEASEQGNDVDPRSFALPGALVLTVGGFFAASKIDGTFNEWFMEAMAKDSNNYAGYEPTLKTDNGVVFPKVAAGTKKVKAATGSKKGGFPFGGKK</sequence>
<gene>
    <name evidence="2" type="ORF">GPECTOR_75g755</name>
</gene>
<feature type="compositionally biased region" description="Low complexity" evidence="1">
    <location>
        <begin position="96"/>
        <end position="107"/>
    </location>
</feature>
<reference evidence="3" key="1">
    <citation type="journal article" date="2016" name="Nat. Commun.">
        <title>The Gonium pectorale genome demonstrates co-option of cell cycle regulation during the evolution of multicellularity.</title>
        <authorList>
            <person name="Hanschen E.R."/>
            <person name="Marriage T.N."/>
            <person name="Ferris P.J."/>
            <person name="Hamaji T."/>
            <person name="Toyoda A."/>
            <person name="Fujiyama A."/>
            <person name="Neme R."/>
            <person name="Noguchi H."/>
            <person name="Minakuchi Y."/>
            <person name="Suzuki M."/>
            <person name="Kawai-Toyooka H."/>
            <person name="Smith D.R."/>
            <person name="Sparks H."/>
            <person name="Anderson J."/>
            <person name="Bakaric R."/>
            <person name="Luria V."/>
            <person name="Karger A."/>
            <person name="Kirschner M.W."/>
            <person name="Durand P.M."/>
            <person name="Michod R.E."/>
            <person name="Nozaki H."/>
            <person name="Olson B.J."/>
        </authorList>
    </citation>
    <scope>NUCLEOTIDE SEQUENCE [LARGE SCALE GENOMIC DNA]</scope>
    <source>
        <strain evidence="3">NIES-2863</strain>
    </source>
</reference>
<evidence type="ECO:0000313" key="3">
    <source>
        <dbReference type="Proteomes" id="UP000075714"/>
    </source>
</evidence>
<dbReference type="OrthoDB" id="535864at2759"/>
<dbReference type="CDD" id="cd22950">
    <property type="entry name" value="petO"/>
    <property type="match status" value="1"/>
</dbReference>
<feature type="region of interest" description="Disordered" evidence="1">
    <location>
        <begin position="74"/>
        <end position="120"/>
    </location>
</feature>
<name>A0A150G2K9_GONPE</name>
<dbReference type="AlphaFoldDB" id="A0A150G2K9"/>
<keyword evidence="3" id="KW-1185">Reference proteome</keyword>